<organism evidence="2 3">
    <name type="scientific">Aldrovandia affinis</name>
    <dbReference type="NCBI Taxonomy" id="143900"/>
    <lineage>
        <taxon>Eukaryota</taxon>
        <taxon>Metazoa</taxon>
        <taxon>Chordata</taxon>
        <taxon>Craniata</taxon>
        <taxon>Vertebrata</taxon>
        <taxon>Euteleostomi</taxon>
        <taxon>Actinopterygii</taxon>
        <taxon>Neopterygii</taxon>
        <taxon>Teleostei</taxon>
        <taxon>Notacanthiformes</taxon>
        <taxon>Halosauridae</taxon>
        <taxon>Aldrovandia</taxon>
    </lineage>
</organism>
<dbReference type="EMBL" id="JAINUG010000044">
    <property type="protein sequence ID" value="KAJ8406173.1"/>
    <property type="molecule type" value="Genomic_DNA"/>
</dbReference>
<protein>
    <submittedName>
        <fullName evidence="2">Uncharacterized protein</fullName>
    </submittedName>
</protein>
<reference evidence="2" key="1">
    <citation type="journal article" date="2023" name="Science">
        <title>Genome structures resolve the early diversification of teleost fishes.</title>
        <authorList>
            <person name="Parey E."/>
            <person name="Louis A."/>
            <person name="Montfort J."/>
            <person name="Bouchez O."/>
            <person name="Roques C."/>
            <person name="Iampietro C."/>
            <person name="Lluch J."/>
            <person name="Castinel A."/>
            <person name="Donnadieu C."/>
            <person name="Desvignes T."/>
            <person name="Floi Bucao C."/>
            <person name="Jouanno E."/>
            <person name="Wen M."/>
            <person name="Mejri S."/>
            <person name="Dirks R."/>
            <person name="Jansen H."/>
            <person name="Henkel C."/>
            <person name="Chen W.J."/>
            <person name="Zahm M."/>
            <person name="Cabau C."/>
            <person name="Klopp C."/>
            <person name="Thompson A.W."/>
            <person name="Robinson-Rechavi M."/>
            <person name="Braasch I."/>
            <person name="Lecointre G."/>
            <person name="Bobe J."/>
            <person name="Postlethwait J.H."/>
            <person name="Berthelot C."/>
            <person name="Roest Crollius H."/>
            <person name="Guiguen Y."/>
        </authorList>
    </citation>
    <scope>NUCLEOTIDE SEQUENCE</scope>
    <source>
        <strain evidence="2">NC1722</strain>
    </source>
</reference>
<feature type="region of interest" description="Disordered" evidence="1">
    <location>
        <begin position="53"/>
        <end position="78"/>
    </location>
</feature>
<evidence type="ECO:0000313" key="2">
    <source>
        <dbReference type="EMBL" id="KAJ8406173.1"/>
    </source>
</evidence>
<keyword evidence="3" id="KW-1185">Reference proteome</keyword>
<name>A0AAD7SPZ8_9TELE</name>
<dbReference type="AlphaFoldDB" id="A0AAD7SPZ8"/>
<sequence>MSKNGSCAWPFCLDRWTKTEGFRDCLYLWGSQSAQAVDGRGVRREELWRGRGVPDHINSSPATRNEGGNCGPLQLCAR</sequence>
<comment type="caution">
    <text evidence="2">The sequence shown here is derived from an EMBL/GenBank/DDBJ whole genome shotgun (WGS) entry which is preliminary data.</text>
</comment>
<dbReference type="Proteomes" id="UP001221898">
    <property type="component" value="Unassembled WGS sequence"/>
</dbReference>
<accession>A0AAD7SPZ8</accession>
<proteinExistence type="predicted"/>
<evidence type="ECO:0000256" key="1">
    <source>
        <dbReference type="SAM" id="MobiDB-lite"/>
    </source>
</evidence>
<gene>
    <name evidence="2" type="ORF">AAFF_G00304040</name>
</gene>
<evidence type="ECO:0000313" key="3">
    <source>
        <dbReference type="Proteomes" id="UP001221898"/>
    </source>
</evidence>